<evidence type="ECO:0000256" key="1">
    <source>
        <dbReference type="ARBA" id="ARBA00004370"/>
    </source>
</evidence>
<keyword evidence="10" id="KW-1185">Reference proteome</keyword>
<dbReference type="Proteomes" id="UP000541810">
    <property type="component" value="Unassembled WGS sequence"/>
</dbReference>
<protein>
    <recommendedName>
        <fullName evidence="7">ATP synthase subunit delta</fullName>
    </recommendedName>
    <alternativeName>
        <fullName evidence="7">ATP synthase F(1) sector subunit delta</fullName>
    </alternativeName>
    <alternativeName>
        <fullName evidence="7">F-type ATPase subunit delta</fullName>
        <shortName evidence="7">F-ATPase subunit delta</shortName>
    </alternativeName>
</protein>
<evidence type="ECO:0000256" key="7">
    <source>
        <dbReference type="HAMAP-Rule" id="MF_01416"/>
    </source>
</evidence>
<dbReference type="EMBL" id="JACHGY010000001">
    <property type="protein sequence ID" value="MBB6430412.1"/>
    <property type="molecule type" value="Genomic_DNA"/>
</dbReference>
<dbReference type="InterPro" id="IPR020781">
    <property type="entry name" value="ATPase_OSCP/d_CS"/>
</dbReference>
<dbReference type="HAMAP" id="MF_01416">
    <property type="entry name" value="ATP_synth_delta_bact"/>
    <property type="match status" value="1"/>
</dbReference>
<dbReference type="PRINTS" id="PR00125">
    <property type="entry name" value="ATPASEDELTA"/>
</dbReference>
<dbReference type="GO" id="GO:0005886">
    <property type="term" value="C:plasma membrane"/>
    <property type="evidence" value="ECO:0007669"/>
    <property type="project" value="UniProtKB-SubCell"/>
</dbReference>
<keyword evidence="3 7" id="KW-0375">Hydrogen ion transport</keyword>
<sequence length="195" mass="20958">MPANPTDAIGRVYAQALVELAESENQLDSVAEEVADLSSLLESDADLVRLVENPIIDSQARAGMVERLFSGKVSDLLYRFLQVVNQKERLGSLPSITGAFGQIMAEKRNQLDVEAFVAQPMDDATAGRVANGLGASMGKQVNLVQHVDESLIGGLKLRIGDQMIDASVQSQLNRIEQQLIAAGREKARAAAAELD</sequence>
<gene>
    <name evidence="7" type="primary">atpH</name>
    <name evidence="9" type="ORF">HNQ40_002218</name>
</gene>
<evidence type="ECO:0000313" key="9">
    <source>
        <dbReference type="EMBL" id="MBB6430412.1"/>
    </source>
</evidence>
<keyword evidence="7" id="KW-0139">CF(1)</keyword>
<dbReference type="AlphaFoldDB" id="A0A7X0LKY1"/>
<dbReference type="RefSeq" id="WP_184677930.1">
    <property type="nucleotide sequence ID" value="NZ_JACHGY010000001.1"/>
</dbReference>
<evidence type="ECO:0000256" key="3">
    <source>
        <dbReference type="ARBA" id="ARBA00022781"/>
    </source>
</evidence>
<keyword evidence="6 7" id="KW-0066">ATP synthesis</keyword>
<dbReference type="GO" id="GO:0046933">
    <property type="term" value="F:proton-transporting ATP synthase activity, rotational mechanism"/>
    <property type="evidence" value="ECO:0007669"/>
    <property type="project" value="UniProtKB-UniRule"/>
</dbReference>
<evidence type="ECO:0000256" key="8">
    <source>
        <dbReference type="SAM" id="Coils"/>
    </source>
</evidence>
<keyword evidence="7" id="KW-1003">Cell membrane</keyword>
<organism evidence="9 10">
    <name type="scientific">Algisphaera agarilytica</name>
    <dbReference type="NCBI Taxonomy" id="1385975"/>
    <lineage>
        <taxon>Bacteria</taxon>
        <taxon>Pseudomonadati</taxon>
        <taxon>Planctomycetota</taxon>
        <taxon>Phycisphaerae</taxon>
        <taxon>Phycisphaerales</taxon>
        <taxon>Phycisphaeraceae</taxon>
        <taxon>Algisphaera</taxon>
    </lineage>
</organism>
<dbReference type="SUPFAM" id="SSF47928">
    <property type="entry name" value="N-terminal domain of the delta subunit of the F1F0-ATP synthase"/>
    <property type="match status" value="1"/>
</dbReference>
<evidence type="ECO:0000313" key="10">
    <source>
        <dbReference type="Proteomes" id="UP000541810"/>
    </source>
</evidence>
<accession>A0A7X0LKY1</accession>
<evidence type="ECO:0000256" key="2">
    <source>
        <dbReference type="ARBA" id="ARBA00022448"/>
    </source>
</evidence>
<dbReference type="InterPro" id="IPR026015">
    <property type="entry name" value="ATP_synth_OSCP/delta_N_sf"/>
</dbReference>
<evidence type="ECO:0000256" key="4">
    <source>
        <dbReference type="ARBA" id="ARBA00023065"/>
    </source>
</evidence>
<evidence type="ECO:0000256" key="6">
    <source>
        <dbReference type="ARBA" id="ARBA00023310"/>
    </source>
</evidence>
<dbReference type="PROSITE" id="PS00389">
    <property type="entry name" value="ATPASE_DELTA"/>
    <property type="match status" value="1"/>
</dbReference>
<comment type="caution">
    <text evidence="9">The sequence shown here is derived from an EMBL/GenBank/DDBJ whole genome shotgun (WGS) entry which is preliminary data.</text>
</comment>
<keyword evidence="4 7" id="KW-0406">Ion transport</keyword>
<dbReference type="InterPro" id="IPR000711">
    <property type="entry name" value="ATPase_OSCP/dsu"/>
</dbReference>
<dbReference type="GO" id="GO:0045259">
    <property type="term" value="C:proton-transporting ATP synthase complex"/>
    <property type="evidence" value="ECO:0007669"/>
    <property type="project" value="UniProtKB-KW"/>
</dbReference>
<reference evidence="9 10" key="1">
    <citation type="submission" date="2020-08" db="EMBL/GenBank/DDBJ databases">
        <title>Genomic Encyclopedia of Type Strains, Phase IV (KMG-IV): sequencing the most valuable type-strain genomes for metagenomic binning, comparative biology and taxonomic classification.</title>
        <authorList>
            <person name="Goeker M."/>
        </authorList>
    </citation>
    <scope>NUCLEOTIDE SEQUENCE [LARGE SCALE GENOMIC DNA]</scope>
    <source>
        <strain evidence="9 10">DSM 103725</strain>
    </source>
</reference>
<comment type="similarity">
    <text evidence="7">Belongs to the ATPase delta chain family.</text>
</comment>
<comment type="function">
    <text evidence="7">This protein is part of the stalk that links CF(0) to CF(1). It either transmits conformational changes from CF(0) to CF(1) or is implicated in proton conduction.</text>
</comment>
<proteinExistence type="inferred from homology"/>
<dbReference type="Pfam" id="PF00213">
    <property type="entry name" value="OSCP"/>
    <property type="match status" value="1"/>
</dbReference>
<comment type="function">
    <text evidence="7">F(1)F(0) ATP synthase produces ATP from ADP in the presence of a proton or sodium gradient. F-type ATPases consist of two structural domains, F(1) containing the extramembraneous catalytic core and F(0) containing the membrane proton channel, linked together by a central stalk and a peripheral stalk. During catalysis, ATP synthesis in the catalytic domain of F(1) is coupled via a rotary mechanism of the central stalk subunits to proton translocation.</text>
</comment>
<evidence type="ECO:0000256" key="5">
    <source>
        <dbReference type="ARBA" id="ARBA00023136"/>
    </source>
</evidence>
<keyword evidence="8" id="KW-0175">Coiled coil</keyword>
<name>A0A7X0LKY1_9BACT</name>
<keyword evidence="2 7" id="KW-0813">Transport</keyword>
<dbReference type="PANTHER" id="PTHR11910">
    <property type="entry name" value="ATP SYNTHASE DELTA CHAIN"/>
    <property type="match status" value="1"/>
</dbReference>
<comment type="subcellular location">
    <subcellularLocation>
        <location evidence="7">Cell membrane</location>
        <topology evidence="7">Peripheral membrane protein</topology>
    </subcellularLocation>
    <subcellularLocation>
        <location evidence="1">Membrane</location>
    </subcellularLocation>
</comment>
<dbReference type="Gene3D" id="1.10.520.20">
    <property type="entry name" value="N-terminal domain of the delta subunit of the F1F0-ATP synthase"/>
    <property type="match status" value="1"/>
</dbReference>
<feature type="coiled-coil region" evidence="8">
    <location>
        <begin position="13"/>
        <end position="40"/>
    </location>
</feature>
<dbReference type="NCBIfam" id="TIGR01145">
    <property type="entry name" value="ATP_synt_delta"/>
    <property type="match status" value="1"/>
</dbReference>
<keyword evidence="5 7" id="KW-0472">Membrane</keyword>